<sequence>MLLYSSKDKVVTMLTTLEQLETLYGLPHEVRSTLY</sequence>
<proteinExistence type="predicted"/>
<organism evidence="1 2">
    <name type="scientific">Pseudomonas salomonii</name>
    <dbReference type="NCBI Taxonomy" id="191391"/>
    <lineage>
        <taxon>Bacteria</taxon>
        <taxon>Pseudomonadati</taxon>
        <taxon>Pseudomonadota</taxon>
        <taxon>Gammaproteobacteria</taxon>
        <taxon>Pseudomonadales</taxon>
        <taxon>Pseudomonadaceae</taxon>
        <taxon>Pseudomonas</taxon>
    </lineage>
</organism>
<evidence type="ECO:0000313" key="1">
    <source>
        <dbReference type="EMBL" id="SDZ41920.1"/>
    </source>
</evidence>
<protein>
    <submittedName>
        <fullName evidence="1">Uncharacterized protein</fullName>
    </submittedName>
</protein>
<dbReference type="AlphaFoldDB" id="A0A1H3SVZ7"/>
<gene>
    <name evidence="1" type="ORF">SAMN05216247_11017</name>
</gene>
<name>A0A1H3SVZ7_9PSED</name>
<dbReference type="EMBL" id="FNOX01000010">
    <property type="protein sequence ID" value="SDZ41920.1"/>
    <property type="molecule type" value="Genomic_DNA"/>
</dbReference>
<reference evidence="1 2" key="1">
    <citation type="submission" date="2016-10" db="EMBL/GenBank/DDBJ databases">
        <authorList>
            <person name="de Groot N.N."/>
        </authorList>
    </citation>
    <scope>NUCLEOTIDE SEQUENCE [LARGE SCALE GENOMIC DNA]</scope>
    <source>
        <strain evidence="1 2">ICMP 14252</strain>
    </source>
</reference>
<dbReference type="Proteomes" id="UP000182902">
    <property type="component" value="Unassembled WGS sequence"/>
</dbReference>
<accession>A0A1H3SVZ7</accession>
<evidence type="ECO:0000313" key="2">
    <source>
        <dbReference type="Proteomes" id="UP000182902"/>
    </source>
</evidence>